<protein>
    <submittedName>
        <fullName evidence="3">Type II toxin-antitoxin system RelE/ParE family toxin</fullName>
    </submittedName>
</protein>
<evidence type="ECO:0000256" key="2">
    <source>
        <dbReference type="ARBA" id="ARBA00022649"/>
    </source>
</evidence>
<sequence>MTAYRVEFTAPAAKEIRKLDPPVRRRILAGIEALERDPRPSGIRKLTGFDNAWRIRIGDYRVLYEVVDEVVLVTVFRVAHRRAVYDDV</sequence>
<keyword evidence="2" id="KW-1277">Toxin-antitoxin system</keyword>
<dbReference type="PANTHER" id="PTHR35601:SF1">
    <property type="entry name" value="TOXIN RELE"/>
    <property type="match status" value="1"/>
</dbReference>
<comment type="similarity">
    <text evidence="1">Belongs to the RelE toxin family.</text>
</comment>
<dbReference type="RefSeq" id="WP_211540222.1">
    <property type="nucleotide sequence ID" value="NZ_JAGTUK010000001.1"/>
</dbReference>
<evidence type="ECO:0000256" key="1">
    <source>
        <dbReference type="ARBA" id="ARBA00006226"/>
    </source>
</evidence>
<evidence type="ECO:0000313" key="3">
    <source>
        <dbReference type="EMBL" id="MBS0022730.1"/>
    </source>
</evidence>
<dbReference type="EMBL" id="JAGTUK010000001">
    <property type="protein sequence ID" value="MBS0022730.1"/>
    <property type="molecule type" value="Genomic_DNA"/>
</dbReference>
<name>A0ABS5IID9_9MICO</name>
<dbReference type="InterPro" id="IPR035093">
    <property type="entry name" value="RelE/ParE_toxin_dom_sf"/>
</dbReference>
<keyword evidence="4" id="KW-1185">Reference proteome</keyword>
<dbReference type="SUPFAM" id="SSF143011">
    <property type="entry name" value="RelE-like"/>
    <property type="match status" value="1"/>
</dbReference>
<dbReference type="Proteomes" id="UP000678243">
    <property type="component" value="Unassembled WGS sequence"/>
</dbReference>
<reference evidence="3 4" key="1">
    <citation type="submission" date="2021-04" db="EMBL/GenBank/DDBJ databases">
        <title>Whole genome analysis of root endophytic bacterium Microbacterium paraoxydans ku-mp colonizing RP-bio226 rice variety.</title>
        <authorList>
            <person name="Ulaganathan K."/>
            <person name="Latha B."/>
        </authorList>
    </citation>
    <scope>NUCLEOTIDE SEQUENCE [LARGE SCALE GENOMIC DNA]</scope>
    <source>
        <strain evidence="4">ku-mp</strain>
    </source>
</reference>
<comment type="caution">
    <text evidence="3">The sequence shown here is derived from an EMBL/GenBank/DDBJ whole genome shotgun (WGS) entry which is preliminary data.</text>
</comment>
<proteinExistence type="inferred from homology"/>
<evidence type="ECO:0000313" key="4">
    <source>
        <dbReference type="Proteomes" id="UP000678243"/>
    </source>
</evidence>
<dbReference type="Gene3D" id="3.30.2310.20">
    <property type="entry name" value="RelE-like"/>
    <property type="match status" value="1"/>
</dbReference>
<dbReference type="PANTHER" id="PTHR35601">
    <property type="entry name" value="TOXIN RELE"/>
    <property type="match status" value="1"/>
</dbReference>
<gene>
    <name evidence="3" type="ORF">KE274_01265</name>
</gene>
<accession>A0ABS5IID9</accession>
<dbReference type="InterPro" id="IPR007712">
    <property type="entry name" value="RelE/ParE_toxin"/>
</dbReference>
<dbReference type="Pfam" id="PF05016">
    <property type="entry name" value="ParE_toxin"/>
    <property type="match status" value="1"/>
</dbReference>
<organism evidence="3 4">
    <name type="scientific">Microbacterium paraoxydans</name>
    <dbReference type="NCBI Taxonomy" id="199592"/>
    <lineage>
        <taxon>Bacteria</taxon>
        <taxon>Bacillati</taxon>
        <taxon>Actinomycetota</taxon>
        <taxon>Actinomycetes</taxon>
        <taxon>Micrococcales</taxon>
        <taxon>Microbacteriaceae</taxon>
        <taxon>Microbacterium</taxon>
    </lineage>
</organism>